<sequence length="106" mass="12469">MLVKTTRLWLDKPVDERFAWGEAVLEPILKKHASGVSLRFFDVEFYSARVTDIFVWNVVNRKSYELLVEELRETDFWDKYFGIIEILVGVEDAYADNYDRKTLASA</sequence>
<gene>
    <name evidence="2" type="ORF">GTK09_03140</name>
</gene>
<name>A0A6N9SWH1_9HYPH</name>
<dbReference type="AlphaFoldDB" id="A0A6N9SWH1"/>
<protein>
    <submittedName>
        <fullName evidence="2">Darcynin</fullName>
    </submittedName>
</protein>
<comment type="similarity">
    <text evidence="1">Belongs to the darcynin family.</text>
</comment>
<comment type="caution">
    <text evidence="2">The sequence shown here is derived from an EMBL/GenBank/DDBJ whole genome shotgun (WGS) entry which is preliminary data.</text>
</comment>
<keyword evidence="3" id="KW-1185">Reference proteome</keyword>
<evidence type="ECO:0000313" key="2">
    <source>
        <dbReference type="EMBL" id="NDW03413.1"/>
    </source>
</evidence>
<dbReference type="Pfam" id="PF17074">
    <property type="entry name" value="Darcynin"/>
    <property type="match status" value="1"/>
</dbReference>
<dbReference type="EMBL" id="JAAAMG010000002">
    <property type="protein sequence ID" value="NDW03413.1"/>
    <property type="molecule type" value="Genomic_DNA"/>
</dbReference>
<proteinExistence type="inferred from homology"/>
<accession>A0A6N9SWH1</accession>
<evidence type="ECO:0000256" key="1">
    <source>
        <dbReference type="ARBA" id="ARBA00006869"/>
    </source>
</evidence>
<reference evidence="2 3" key="1">
    <citation type="submission" date="2020-01" db="EMBL/GenBank/DDBJ databases">
        <title>Jiella pacifica sp. nov.</title>
        <authorList>
            <person name="Xue Z."/>
            <person name="Zhu S."/>
            <person name="Chen J."/>
            <person name="Yang J."/>
        </authorList>
    </citation>
    <scope>NUCLEOTIDE SEQUENCE [LARGE SCALE GENOMIC DNA]</scope>
    <source>
        <strain evidence="2 3">40Bstr34</strain>
    </source>
</reference>
<evidence type="ECO:0000313" key="3">
    <source>
        <dbReference type="Proteomes" id="UP000469011"/>
    </source>
</evidence>
<organism evidence="2 3">
    <name type="scientific">Jiella pacifica</name>
    <dbReference type="NCBI Taxonomy" id="2696469"/>
    <lineage>
        <taxon>Bacteria</taxon>
        <taxon>Pseudomonadati</taxon>
        <taxon>Pseudomonadota</taxon>
        <taxon>Alphaproteobacteria</taxon>
        <taxon>Hyphomicrobiales</taxon>
        <taxon>Aurantimonadaceae</taxon>
        <taxon>Jiella</taxon>
    </lineage>
</organism>
<dbReference type="InterPro" id="IPR031409">
    <property type="entry name" value="Darcynin"/>
</dbReference>
<dbReference type="Proteomes" id="UP000469011">
    <property type="component" value="Unassembled WGS sequence"/>
</dbReference>